<dbReference type="SUPFAM" id="SSF161084">
    <property type="entry name" value="MAPEG domain-like"/>
    <property type="match status" value="1"/>
</dbReference>
<dbReference type="Gene3D" id="1.20.120.550">
    <property type="entry name" value="Membrane associated eicosanoid/glutathione metabolism-like domain"/>
    <property type="match status" value="1"/>
</dbReference>
<comment type="subcellular location">
    <subcellularLocation>
        <location evidence="1">Membrane</location>
    </subcellularLocation>
</comment>
<dbReference type="EMBL" id="BPWL01000010">
    <property type="protein sequence ID" value="GJJ15216.1"/>
    <property type="molecule type" value="Genomic_DNA"/>
</dbReference>
<evidence type="ECO:0000256" key="3">
    <source>
        <dbReference type="ARBA" id="ARBA00022989"/>
    </source>
</evidence>
<protein>
    <submittedName>
        <fullName evidence="5">Uncharacterized protein</fullName>
    </submittedName>
</protein>
<dbReference type="Proteomes" id="UP001050691">
    <property type="component" value="Unassembled WGS sequence"/>
</dbReference>
<evidence type="ECO:0000256" key="4">
    <source>
        <dbReference type="ARBA" id="ARBA00023136"/>
    </source>
</evidence>
<proteinExistence type="predicted"/>
<dbReference type="PANTHER" id="PTHR35371:SF1">
    <property type="entry name" value="BLR7753 PROTEIN"/>
    <property type="match status" value="1"/>
</dbReference>
<dbReference type="AlphaFoldDB" id="A0AAV5AS94"/>
<evidence type="ECO:0000256" key="1">
    <source>
        <dbReference type="ARBA" id="ARBA00004370"/>
    </source>
</evidence>
<reference evidence="5" key="1">
    <citation type="submission" date="2021-10" db="EMBL/GenBank/DDBJ databases">
        <title>De novo Genome Assembly of Clathrus columnatus (Basidiomycota, Fungi) Using Illumina and Nanopore Sequence Data.</title>
        <authorList>
            <person name="Ogiso-Tanaka E."/>
            <person name="Itagaki H."/>
            <person name="Hosoya T."/>
            <person name="Hosaka K."/>
        </authorList>
    </citation>
    <scope>NUCLEOTIDE SEQUENCE</scope>
    <source>
        <strain evidence="5">MO-923</strain>
    </source>
</reference>
<dbReference type="InterPro" id="IPR001129">
    <property type="entry name" value="Membr-assoc_MAPEG"/>
</dbReference>
<dbReference type="GO" id="GO:0016020">
    <property type="term" value="C:membrane"/>
    <property type="evidence" value="ECO:0007669"/>
    <property type="project" value="UniProtKB-SubCell"/>
</dbReference>
<keyword evidence="4" id="KW-0472">Membrane</keyword>
<keyword evidence="2" id="KW-0812">Transmembrane</keyword>
<dbReference type="PANTHER" id="PTHR35371">
    <property type="entry name" value="INNER MEMBRANE PROTEIN"/>
    <property type="match status" value="1"/>
</dbReference>
<evidence type="ECO:0000313" key="5">
    <source>
        <dbReference type="EMBL" id="GJJ15216.1"/>
    </source>
</evidence>
<name>A0AAV5AS94_9AGAM</name>
<comment type="caution">
    <text evidence="5">The sequence shown here is derived from an EMBL/GenBank/DDBJ whole genome shotgun (WGS) entry which is preliminary data.</text>
</comment>
<evidence type="ECO:0000256" key="2">
    <source>
        <dbReference type="ARBA" id="ARBA00022692"/>
    </source>
</evidence>
<dbReference type="InterPro" id="IPR023352">
    <property type="entry name" value="MAPEG-like_dom_sf"/>
</dbReference>
<organism evidence="5 6">
    <name type="scientific">Clathrus columnatus</name>
    <dbReference type="NCBI Taxonomy" id="1419009"/>
    <lineage>
        <taxon>Eukaryota</taxon>
        <taxon>Fungi</taxon>
        <taxon>Dikarya</taxon>
        <taxon>Basidiomycota</taxon>
        <taxon>Agaricomycotina</taxon>
        <taxon>Agaricomycetes</taxon>
        <taxon>Phallomycetidae</taxon>
        <taxon>Phallales</taxon>
        <taxon>Clathraceae</taxon>
        <taxon>Clathrus</taxon>
    </lineage>
</organism>
<evidence type="ECO:0000313" key="6">
    <source>
        <dbReference type="Proteomes" id="UP001050691"/>
    </source>
</evidence>
<keyword evidence="3" id="KW-1133">Transmembrane helix</keyword>
<accession>A0AAV5AS94</accession>
<keyword evidence="6" id="KW-1185">Reference proteome</keyword>
<dbReference type="Pfam" id="PF01124">
    <property type="entry name" value="MAPEG"/>
    <property type="match status" value="1"/>
</dbReference>
<gene>
    <name evidence="5" type="ORF">Clacol_009492</name>
</gene>
<sequence length="183" mass="20823">MPITLDTPLSLYSIVAAYIIAFIPHNQKYRLINGTIGFDNVNPRDTDKETLIKRGMSAELAAKAERMTGAHRNGNEVFPLWAAAVLVGNQAGIEQSKLNILSLVFVASRLVFNYIYINQTTKRVALLRCSFVSYNHISKQTRRVVNQYVYQILMAVVKIMKHFRSLGDRIEARREILTQYCEA</sequence>